<dbReference type="RefSeq" id="WP_184640686.1">
    <property type="nucleotide sequence ID" value="NZ_JACHLY010000003.1"/>
</dbReference>
<reference evidence="1 2" key="1">
    <citation type="submission" date="2020-08" db="EMBL/GenBank/DDBJ databases">
        <title>Sequencing the genomes of 1000 actinobacteria strains.</title>
        <authorList>
            <person name="Klenk H.-P."/>
        </authorList>
    </citation>
    <scope>NUCLEOTIDE SEQUENCE [LARGE SCALE GENOMIC DNA]</scope>
    <source>
        <strain evidence="1 2">DSM 44593</strain>
    </source>
</reference>
<dbReference type="Proteomes" id="UP000578077">
    <property type="component" value="Unassembled WGS sequence"/>
</dbReference>
<evidence type="ECO:0000313" key="1">
    <source>
        <dbReference type="EMBL" id="MBB6001358.1"/>
    </source>
</evidence>
<evidence type="ECO:0000313" key="2">
    <source>
        <dbReference type="Proteomes" id="UP000578077"/>
    </source>
</evidence>
<dbReference type="AlphaFoldDB" id="A0A841EKP5"/>
<organism evidence="1 2">
    <name type="scientific">Streptomonospora salina</name>
    <dbReference type="NCBI Taxonomy" id="104205"/>
    <lineage>
        <taxon>Bacteria</taxon>
        <taxon>Bacillati</taxon>
        <taxon>Actinomycetota</taxon>
        <taxon>Actinomycetes</taxon>
        <taxon>Streptosporangiales</taxon>
        <taxon>Nocardiopsidaceae</taxon>
        <taxon>Streptomonospora</taxon>
    </lineage>
</organism>
<sequence length="162" mass="16924">MSVPLSDLLTAQAPEADRIGTPEVLIDPALPHVPPDQRDQAAATARDVAGEVLHARGALPAQSLARVTARPGWWGAWARVLCTSRYATTRLLTAAAVLAALAAATGATWPQIGASAALGVALSSVIDAWRQDRLQRATARDIEDEAGRLLARAGLDDVLPTP</sequence>
<keyword evidence="2" id="KW-1185">Reference proteome</keyword>
<comment type="caution">
    <text evidence="1">The sequence shown here is derived from an EMBL/GenBank/DDBJ whole genome shotgun (WGS) entry which is preliminary data.</text>
</comment>
<proteinExistence type="predicted"/>
<dbReference type="EMBL" id="JACHLY010000003">
    <property type="protein sequence ID" value="MBB6001358.1"/>
    <property type="molecule type" value="Genomic_DNA"/>
</dbReference>
<name>A0A841EKP5_9ACTN</name>
<gene>
    <name evidence="1" type="ORF">HNR25_005189</name>
</gene>
<protein>
    <submittedName>
        <fullName evidence="1">Uncharacterized protein</fullName>
    </submittedName>
</protein>
<accession>A0A841EKP5</accession>